<keyword evidence="1" id="KW-1133">Transmembrane helix</keyword>
<dbReference type="Proteomes" id="UP000727506">
    <property type="component" value="Unassembled WGS sequence"/>
</dbReference>
<organism evidence="3 4">
    <name type="scientific">Slackia piriformis</name>
    <dbReference type="NCBI Taxonomy" id="626934"/>
    <lineage>
        <taxon>Bacteria</taxon>
        <taxon>Bacillati</taxon>
        <taxon>Actinomycetota</taxon>
        <taxon>Coriobacteriia</taxon>
        <taxon>Eggerthellales</taxon>
        <taxon>Eggerthellaceae</taxon>
        <taxon>Slackia</taxon>
    </lineage>
</organism>
<name>A0A943YXE8_9ACTN</name>
<dbReference type="EMBL" id="JAGZSV010000012">
    <property type="protein sequence ID" value="MBS6940141.1"/>
    <property type="molecule type" value="Genomic_DNA"/>
</dbReference>
<evidence type="ECO:0000256" key="1">
    <source>
        <dbReference type="SAM" id="Phobius"/>
    </source>
</evidence>
<keyword evidence="1" id="KW-0812">Transmembrane</keyword>
<feature type="transmembrane region" description="Helical" evidence="1">
    <location>
        <begin position="80"/>
        <end position="99"/>
    </location>
</feature>
<feature type="domain" description="Prepilin type IV endopeptidase peptidase" evidence="2">
    <location>
        <begin position="25"/>
        <end position="147"/>
    </location>
</feature>
<dbReference type="GO" id="GO:0004190">
    <property type="term" value="F:aspartic-type endopeptidase activity"/>
    <property type="evidence" value="ECO:0007669"/>
    <property type="project" value="UniProtKB-EC"/>
</dbReference>
<accession>A0A943YXE8</accession>
<evidence type="ECO:0000313" key="4">
    <source>
        <dbReference type="Proteomes" id="UP000727506"/>
    </source>
</evidence>
<dbReference type="InterPro" id="IPR000045">
    <property type="entry name" value="Prepilin_IV_endopep_pep"/>
</dbReference>
<keyword evidence="1" id="KW-0472">Membrane</keyword>
<dbReference type="Pfam" id="PF01478">
    <property type="entry name" value="Peptidase_A24"/>
    <property type="match status" value="1"/>
</dbReference>
<reference evidence="3" key="1">
    <citation type="submission" date="2021-02" db="EMBL/GenBank/DDBJ databases">
        <title>Infant gut strain persistence is associated with maternal origin, phylogeny, and functional potential including surface adhesion and iron acquisition.</title>
        <authorList>
            <person name="Lou Y.C."/>
        </authorList>
    </citation>
    <scope>NUCLEOTIDE SEQUENCE</scope>
    <source>
        <strain evidence="3">L2_039_000G1_dasL2_039_000G1_concoct_11</strain>
    </source>
</reference>
<feature type="transmembrane region" description="Helical" evidence="1">
    <location>
        <begin position="45"/>
        <end position="68"/>
    </location>
</feature>
<proteinExistence type="predicted"/>
<dbReference type="Gene3D" id="1.20.120.1220">
    <property type="match status" value="1"/>
</dbReference>
<dbReference type="EC" id="3.4.23.43" evidence="3"/>
<keyword evidence="3" id="KW-0378">Hydrolase</keyword>
<protein>
    <submittedName>
        <fullName evidence="3">Prepilin peptidase</fullName>
        <ecNumber evidence="3">3.4.23.43</ecNumber>
    </submittedName>
</protein>
<gene>
    <name evidence="3" type="ORF">KH142_01400</name>
</gene>
<feature type="transmembrane region" description="Helical" evidence="1">
    <location>
        <begin position="15"/>
        <end position="33"/>
    </location>
</feature>
<comment type="caution">
    <text evidence="3">The sequence shown here is derived from an EMBL/GenBank/DDBJ whole genome shotgun (WGS) entry which is preliminary data.</text>
</comment>
<evidence type="ECO:0000313" key="3">
    <source>
        <dbReference type="EMBL" id="MBS6940141.1"/>
    </source>
</evidence>
<sequence length="199" mass="20567">MEALFDIPLSVVPQPWAFVAFVLSSGVLAWASAVDIKRRIVPGGAIAAGVLIWCAMLVFAAALGAVGWRSAPTASVVRECGFLAGVGGAVLSAAFALLLDTALSRATGRAAIGMGDVKLLFVLGLHVGFLGALACLFVACALAALYSCARFAFDAASRFVRPRRRHPGPARPSFDGTFPFVPFLAAAYVAVAAASGLRW</sequence>
<feature type="transmembrane region" description="Helical" evidence="1">
    <location>
        <begin position="177"/>
        <end position="197"/>
    </location>
</feature>
<feature type="transmembrane region" description="Helical" evidence="1">
    <location>
        <begin position="119"/>
        <end position="146"/>
    </location>
</feature>
<dbReference type="AlphaFoldDB" id="A0A943YXE8"/>
<evidence type="ECO:0000259" key="2">
    <source>
        <dbReference type="Pfam" id="PF01478"/>
    </source>
</evidence>
<dbReference type="GO" id="GO:0016020">
    <property type="term" value="C:membrane"/>
    <property type="evidence" value="ECO:0007669"/>
    <property type="project" value="InterPro"/>
</dbReference>